<sequence>MAPQSTHSPCGTSSRSTGWFYFFTIVLQSEHFNWLVVYGWSVFLPHFGHLWPLAIGLPPGLIANVGAPV</sequence>
<comment type="caution">
    <text evidence="1">The sequence shown here is derived from an EMBL/GenBank/DDBJ whole genome shotgun (WGS) entry which is preliminary data.</text>
</comment>
<name>N0E478_9MICO</name>
<protein>
    <submittedName>
        <fullName evidence="1">Uncharacterized protein</fullName>
    </submittedName>
</protein>
<dbReference type="Proteomes" id="UP000013167">
    <property type="component" value="Unassembled WGS sequence"/>
</dbReference>
<evidence type="ECO:0000313" key="1">
    <source>
        <dbReference type="EMBL" id="CCH69739.1"/>
    </source>
</evidence>
<dbReference type="HOGENOM" id="CLU_2774541_0_0_11"/>
<keyword evidence="2" id="KW-1185">Reference proteome</keyword>
<proteinExistence type="predicted"/>
<gene>
    <name evidence="1" type="ORF">BN10_300080</name>
</gene>
<reference evidence="1 2" key="1">
    <citation type="journal article" date="2013" name="ISME J.">
        <title>A metabolic model for members of the genus Tetrasphaera involved in enhanced biological phosphorus removal.</title>
        <authorList>
            <person name="Kristiansen R."/>
            <person name="Nguyen H.T.T."/>
            <person name="Saunders A.M."/>
            <person name="Nielsen J.L."/>
            <person name="Wimmer R."/>
            <person name="Le V.Q."/>
            <person name="McIlroy S.J."/>
            <person name="Petrovski S."/>
            <person name="Seviour R.J."/>
            <person name="Calteau A."/>
            <person name="Nielsen K.L."/>
            <person name="Nielsen P.H."/>
        </authorList>
    </citation>
    <scope>NUCLEOTIDE SEQUENCE [LARGE SCALE GENOMIC DNA]</scope>
    <source>
        <strain evidence="1 2">Lp2</strain>
    </source>
</reference>
<accession>N0E478</accession>
<dbReference type="AlphaFoldDB" id="N0E478"/>
<organism evidence="1 2">
    <name type="scientific">Phycicoccus elongatus Lp2</name>
    <dbReference type="NCBI Taxonomy" id="1193181"/>
    <lineage>
        <taxon>Bacteria</taxon>
        <taxon>Bacillati</taxon>
        <taxon>Actinomycetota</taxon>
        <taxon>Actinomycetes</taxon>
        <taxon>Micrococcales</taxon>
        <taxon>Intrasporangiaceae</taxon>
        <taxon>Phycicoccus</taxon>
    </lineage>
</organism>
<dbReference type="EMBL" id="CAIZ01000098">
    <property type="protein sequence ID" value="CCH69739.1"/>
    <property type="molecule type" value="Genomic_DNA"/>
</dbReference>
<evidence type="ECO:0000313" key="2">
    <source>
        <dbReference type="Proteomes" id="UP000013167"/>
    </source>
</evidence>